<sequence length="96" mass="10970">MLTLIFTAFLGAYAAQRIKICNNQGVWQMSINYQQIWQDFLEALQMLESLRVRSIGFGRVSRNYFDSSITPWLSQSFGVSLKIPTLNLPALPTPQK</sequence>
<organism evidence="1 2">
    <name type="scientific">Leptolyngbya boryana NIES-2135</name>
    <dbReference type="NCBI Taxonomy" id="1973484"/>
    <lineage>
        <taxon>Bacteria</taxon>
        <taxon>Bacillati</taxon>
        <taxon>Cyanobacteriota</taxon>
        <taxon>Cyanophyceae</taxon>
        <taxon>Leptolyngbyales</taxon>
        <taxon>Leptolyngbyaceae</taxon>
        <taxon>Leptolyngbya group</taxon>
        <taxon>Leptolyngbya</taxon>
    </lineage>
</organism>
<reference evidence="1 2" key="1">
    <citation type="submission" date="2017-06" db="EMBL/GenBank/DDBJ databases">
        <title>Genome sequencing of cyanobaciteial culture collection at National Institute for Environmental Studies (NIES).</title>
        <authorList>
            <person name="Hirose Y."/>
            <person name="Shimura Y."/>
            <person name="Fujisawa T."/>
            <person name="Nakamura Y."/>
            <person name="Kawachi M."/>
        </authorList>
    </citation>
    <scope>NUCLEOTIDE SEQUENCE [LARGE SCALE GENOMIC DNA]</scope>
    <source>
        <strain evidence="1 2">NIES-2135</strain>
    </source>
</reference>
<proteinExistence type="predicted"/>
<gene>
    <name evidence="1" type="ORF">NIES2135_32290</name>
</gene>
<evidence type="ECO:0000313" key="2">
    <source>
        <dbReference type="Proteomes" id="UP000217895"/>
    </source>
</evidence>
<dbReference type="EMBL" id="AP018203">
    <property type="protein sequence ID" value="BAY56398.1"/>
    <property type="molecule type" value="Genomic_DNA"/>
</dbReference>
<evidence type="ECO:0000313" key="1">
    <source>
        <dbReference type="EMBL" id="BAY56398.1"/>
    </source>
</evidence>
<dbReference type="Proteomes" id="UP000217895">
    <property type="component" value="Chromosome"/>
</dbReference>
<protein>
    <submittedName>
        <fullName evidence="1">Uncharacterized protein</fullName>
    </submittedName>
</protein>
<name>A0A1Z4JI76_LEPBY</name>
<accession>A0A1Z4JI76</accession>
<keyword evidence="2" id="KW-1185">Reference proteome</keyword>
<dbReference type="AlphaFoldDB" id="A0A1Z4JI76"/>